<evidence type="ECO:0000313" key="3">
    <source>
        <dbReference type="Proteomes" id="UP000240739"/>
    </source>
</evidence>
<feature type="region of interest" description="Disordered" evidence="1">
    <location>
        <begin position="99"/>
        <end position="118"/>
    </location>
</feature>
<protein>
    <submittedName>
        <fullName evidence="2">Uncharacterized protein</fullName>
    </submittedName>
</protein>
<dbReference type="Proteomes" id="UP000240739">
    <property type="component" value="Unassembled WGS sequence"/>
</dbReference>
<evidence type="ECO:0000313" key="2">
    <source>
        <dbReference type="EMBL" id="PTL55007.1"/>
    </source>
</evidence>
<reference evidence="2 3" key="1">
    <citation type="submission" date="2018-03" db="EMBL/GenBank/DDBJ databases">
        <title>Aquarubrobacter algicola gen. nov., sp. nov., a novel actinobacterium isolated from shallow eutrophic lake during the end of cyanobacterial harmful algal blooms.</title>
        <authorList>
            <person name="Chun S.J."/>
        </authorList>
    </citation>
    <scope>NUCLEOTIDE SEQUENCE [LARGE SCALE GENOMIC DNA]</scope>
    <source>
        <strain evidence="2 3">Seoho-28</strain>
    </source>
</reference>
<accession>A0A2T4UCQ2</accession>
<evidence type="ECO:0000256" key="1">
    <source>
        <dbReference type="SAM" id="MobiDB-lite"/>
    </source>
</evidence>
<name>A0A2T4UCQ2_9ACTN</name>
<gene>
    <name evidence="2" type="ORF">C7Y72_20770</name>
</gene>
<comment type="caution">
    <text evidence="2">The sequence shown here is derived from an EMBL/GenBank/DDBJ whole genome shotgun (WGS) entry which is preliminary data.</text>
</comment>
<proteinExistence type="predicted"/>
<keyword evidence="3" id="KW-1185">Reference proteome</keyword>
<dbReference type="AlphaFoldDB" id="A0A2T4UCQ2"/>
<sequence length="118" mass="13193">MTELPQWPPDWVEEHALAAEQTIAATDDLALATALRADDRVLISVSWPGGRRYLYVDPVGAEAPRALRAGDEPQDAELRRQLDAMWSQALGLAKQLIDGDLQVGPDGPQPEKKRRWRR</sequence>
<dbReference type="RefSeq" id="WP_107571108.1">
    <property type="nucleotide sequence ID" value="NZ_PYYB01000004.1"/>
</dbReference>
<organism evidence="2 3">
    <name type="scientific">Paraconexibacter algicola</name>
    <dbReference type="NCBI Taxonomy" id="2133960"/>
    <lineage>
        <taxon>Bacteria</taxon>
        <taxon>Bacillati</taxon>
        <taxon>Actinomycetota</taxon>
        <taxon>Thermoleophilia</taxon>
        <taxon>Solirubrobacterales</taxon>
        <taxon>Paraconexibacteraceae</taxon>
        <taxon>Paraconexibacter</taxon>
    </lineage>
</organism>
<dbReference type="EMBL" id="PYYB01000004">
    <property type="protein sequence ID" value="PTL55007.1"/>
    <property type="molecule type" value="Genomic_DNA"/>
</dbReference>